<gene>
    <name evidence="1" type="ORF">DAY19_07030</name>
</gene>
<evidence type="ECO:0000313" key="1">
    <source>
        <dbReference type="EMBL" id="RZF21432.1"/>
    </source>
</evidence>
<dbReference type="RefSeq" id="WP_115360814.1">
    <property type="nucleotide sequence ID" value="NZ_QDKL01000002.1"/>
</dbReference>
<keyword evidence="2" id="KW-1185">Reference proteome</keyword>
<sequence length="171" mass="20522">MDELSEAFENILEKIEFKKHQQFAEFLPKLIHVSNDSSKSTYAMYNNMVFKLDEFFKGMPNFQNEFGKDKKYLAGTHVLRAITDELGFELDDEELFIIYHLRDLGKFRKREKDLHDELKSLWTQPQYKEFALGDQDFSHAIKNLMRAKFIDYRRGNLHIKPSLIVRFKNRY</sequence>
<comment type="caution">
    <text evidence="1">The sequence shown here is derived from an EMBL/GenBank/DDBJ whole genome shotgun (WGS) entry which is preliminary data.</text>
</comment>
<dbReference type="EMBL" id="QDKL01000002">
    <property type="protein sequence ID" value="RZF21432.1"/>
    <property type="molecule type" value="Genomic_DNA"/>
</dbReference>
<protein>
    <submittedName>
        <fullName evidence="1">Uncharacterized protein</fullName>
    </submittedName>
</protein>
<dbReference type="Proteomes" id="UP000443582">
    <property type="component" value="Unassembled WGS sequence"/>
</dbReference>
<name>A0ABY0IFM1_9BACT</name>
<accession>A0ABY0IFM1</accession>
<evidence type="ECO:0000313" key="2">
    <source>
        <dbReference type="Proteomes" id="UP000443582"/>
    </source>
</evidence>
<proteinExistence type="predicted"/>
<organism evidence="1 2">
    <name type="scientific">Halobacteriovorax vibrionivorans</name>
    <dbReference type="NCBI Taxonomy" id="2152716"/>
    <lineage>
        <taxon>Bacteria</taxon>
        <taxon>Pseudomonadati</taxon>
        <taxon>Bdellovibrionota</taxon>
        <taxon>Bacteriovoracia</taxon>
        <taxon>Bacteriovoracales</taxon>
        <taxon>Halobacteriovoraceae</taxon>
        <taxon>Halobacteriovorax</taxon>
    </lineage>
</organism>
<reference evidence="2" key="1">
    <citation type="journal article" date="2019" name="Int. J. Syst. Evol. Microbiol.">
        <title>Halobacteriovorax valvorus sp. nov., a novel prokaryotic predator isolated from coastal seawater of China.</title>
        <authorList>
            <person name="Chen M.-X."/>
        </authorList>
    </citation>
    <scope>NUCLEOTIDE SEQUENCE [LARGE SCALE GENOMIC DNA]</scope>
    <source>
        <strain evidence="2">BL9</strain>
    </source>
</reference>